<organism evidence="1 2">
    <name type="scientific">Pseudobacteriovorax antillogorgiicola</name>
    <dbReference type="NCBI Taxonomy" id="1513793"/>
    <lineage>
        <taxon>Bacteria</taxon>
        <taxon>Pseudomonadati</taxon>
        <taxon>Bdellovibrionota</taxon>
        <taxon>Oligoflexia</taxon>
        <taxon>Oligoflexales</taxon>
        <taxon>Pseudobacteriovoracaceae</taxon>
        <taxon>Pseudobacteriovorax</taxon>
    </lineage>
</organism>
<dbReference type="OrthoDB" id="5641137at2"/>
<dbReference type="AlphaFoldDB" id="A0A1Y6C9R4"/>
<proteinExistence type="predicted"/>
<dbReference type="EMBL" id="FWZT01000015">
    <property type="protein sequence ID" value="SMF50091.1"/>
    <property type="molecule type" value="Genomic_DNA"/>
</dbReference>
<dbReference type="STRING" id="1513793.SAMN06296036_115156"/>
<protein>
    <recommendedName>
        <fullName evidence="3">DUF1820 family protein</fullName>
    </recommendedName>
</protein>
<sequence>MDDQSIYKVRFRENDKGDIREALVREVYPSDIPGLVTLSEFVFRDNTKKIIMPEEDATSKRFRKTLAIHIPYHNILFVEELLDEPVDLKNLPFLSEIKKDSQNPQPQQ</sequence>
<dbReference type="Pfam" id="PF08850">
    <property type="entry name" value="DUF1820"/>
    <property type="match status" value="1"/>
</dbReference>
<name>A0A1Y6C9R4_9BACT</name>
<dbReference type="RefSeq" id="WP_132319902.1">
    <property type="nucleotide sequence ID" value="NZ_FWZT01000015.1"/>
</dbReference>
<evidence type="ECO:0000313" key="2">
    <source>
        <dbReference type="Proteomes" id="UP000192907"/>
    </source>
</evidence>
<reference evidence="2" key="1">
    <citation type="submission" date="2017-04" db="EMBL/GenBank/DDBJ databases">
        <authorList>
            <person name="Varghese N."/>
            <person name="Submissions S."/>
        </authorList>
    </citation>
    <scope>NUCLEOTIDE SEQUENCE [LARGE SCALE GENOMIC DNA]</scope>
    <source>
        <strain evidence="2">RKEM611</strain>
    </source>
</reference>
<keyword evidence="2" id="KW-1185">Reference proteome</keyword>
<evidence type="ECO:0000313" key="1">
    <source>
        <dbReference type="EMBL" id="SMF50091.1"/>
    </source>
</evidence>
<gene>
    <name evidence="1" type="ORF">SAMN06296036_115156</name>
</gene>
<accession>A0A1Y6C9R4</accession>
<dbReference type="InterPro" id="IPR014949">
    <property type="entry name" value="DUF1820"/>
</dbReference>
<evidence type="ECO:0008006" key="3">
    <source>
        <dbReference type="Google" id="ProtNLM"/>
    </source>
</evidence>
<dbReference type="Proteomes" id="UP000192907">
    <property type="component" value="Unassembled WGS sequence"/>
</dbReference>